<feature type="compositionally biased region" description="Polar residues" evidence="1">
    <location>
        <begin position="62"/>
        <end position="74"/>
    </location>
</feature>
<evidence type="ECO:0000259" key="2">
    <source>
        <dbReference type="Pfam" id="PF02141"/>
    </source>
</evidence>
<protein>
    <recommendedName>
        <fullName evidence="2">cDENN domain-containing protein</fullName>
    </recommendedName>
</protein>
<name>A0A4P9WTE4_9FUNG</name>
<sequence>MISEWRDENLADTDLEYIRQIQNQLAASQESVSKARESWTDGGEGSSPRRAPGGAGTTGTTHGSSFFETDSEASAESPLAKPWPLHGQTSDLTGAASSMETQSLQDAEERLGMYNAILRPLNETLMLDTETILVPRTMGVLSRWPWYDFLKDWLFEVLRVTRGAYVLDCVDKHDQAAYEARHPLLFLPLERYVTHLMHEIAVPPPGRLEITVNVGQLTLHLSRPPVNAAAVLKNFSLYPIFSTLSLE</sequence>
<dbReference type="InterPro" id="IPR001194">
    <property type="entry name" value="cDENN_dom"/>
</dbReference>
<dbReference type="InterPro" id="IPR051696">
    <property type="entry name" value="DENN_Domain_GEFs"/>
</dbReference>
<feature type="region of interest" description="Disordered" evidence="1">
    <location>
        <begin position="25"/>
        <end position="103"/>
    </location>
</feature>
<evidence type="ECO:0000313" key="4">
    <source>
        <dbReference type="Proteomes" id="UP000268535"/>
    </source>
</evidence>
<accession>A0A4P9WTE4</accession>
<dbReference type="Proteomes" id="UP000268535">
    <property type="component" value="Unassembled WGS sequence"/>
</dbReference>
<reference evidence="4" key="1">
    <citation type="journal article" date="2018" name="Nat. Microbiol.">
        <title>Leveraging single-cell genomics to expand the fungal tree of life.</title>
        <authorList>
            <person name="Ahrendt S.R."/>
            <person name="Quandt C.A."/>
            <person name="Ciobanu D."/>
            <person name="Clum A."/>
            <person name="Salamov A."/>
            <person name="Andreopoulos B."/>
            <person name="Cheng J.F."/>
            <person name="Woyke T."/>
            <person name="Pelin A."/>
            <person name="Henrissat B."/>
            <person name="Reynolds N.K."/>
            <person name="Benny G.L."/>
            <person name="Smith M.E."/>
            <person name="James T.Y."/>
            <person name="Grigoriev I.V."/>
        </authorList>
    </citation>
    <scope>NUCLEOTIDE SEQUENCE [LARGE SCALE GENOMIC DNA]</scope>
    <source>
        <strain evidence="4">ATCC 52028</strain>
    </source>
</reference>
<evidence type="ECO:0000256" key="1">
    <source>
        <dbReference type="SAM" id="MobiDB-lite"/>
    </source>
</evidence>
<evidence type="ECO:0000313" key="3">
    <source>
        <dbReference type="EMBL" id="RKO95483.1"/>
    </source>
</evidence>
<dbReference type="PANTHER" id="PTHR12296:SF21">
    <property type="entry name" value="DENN DOMAIN-CONTAINING PROTEIN 3"/>
    <property type="match status" value="1"/>
</dbReference>
<feature type="compositionally biased region" description="Polar residues" evidence="1">
    <location>
        <begin position="87"/>
        <end position="103"/>
    </location>
</feature>
<proteinExistence type="predicted"/>
<dbReference type="EMBL" id="ML011618">
    <property type="protein sequence ID" value="RKO95483.1"/>
    <property type="molecule type" value="Genomic_DNA"/>
</dbReference>
<feature type="domain" description="cDENN" evidence="2">
    <location>
        <begin position="134"/>
        <end position="247"/>
    </location>
</feature>
<dbReference type="GO" id="GO:0032483">
    <property type="term" value="P:regulation of Rab protein signal transduction"/>
    <property type="evidence" value="ECO:0007669"/>
    <property type="project" value="TreeGrafter"/>
</dbReference>
<gene>
    <name evidence="3" type="ORF">CAUPRSCDRAFT_12815</name>
</gene>
<organism evidence="3 4">
    <name type="scientific">Caulochytrium protostelioides</name>
    <dbReference type="NCBI Taxonomy" id="1555241"/>
    <lineage>
        <taxon>Eukaryota</taxon>
        <taxon>Fungi</taxon>
        <taxon>Fungi incertae sedis</taxon>
        <taxon>Chytridiomycota</taxon>
        <taxon>Chytridiomycota incertae sedis</taxon>
        <taxon>Chytridiomycetes</taxon>
        <taxon>Caulochytriales</taxon>
        <taxon>Caulochytriaceae</taxon>
        <taxon>Caulochytrium</taxon>
    </lineage>
</organism>
<dbReference type="Pfam" id="PF02141">
    <property type="entry name" value="DENN"/>
    <property type="match status" value="1"/>
</dbReference>
<dbReference type="PANTHER" id="PTHR12296">
    <property type="entry name" value="DENN DOMAIN-CONTAINING PROTEIN 4"/>
    <property type="match status" value="1"/>
</dbReference>
<dbReference type="AlphaFoldDB" id="A0A4P9WTE4"/>
<feature type="non-terminal residue" evidence="3">
    <location>
        <position position="247"/>
    </location>
</feature>
<dbReference type="GO" id="GO:0031410">
    <property type="term" value="C:cytoplasmic vesicle"/>
    <property type="evidence" value="ECO:0007669"/>
    <property type="project" value="TreeGrafter"/>
</dbReference>